<comment type="caution">
    <text evidence="1">The sequence shown here is derived from an EMBL/GenBank/DDBJ whole genome shotgun (WGS) entry which is preliminary data.</text>
</comment>
<accession>A0A0F9L6I7</accession>
<gene>
    <name evidence="1" type="ORF">LCGC14_1239400</name>
</gene>
<organism evidence="1">
    <name type="scientific">marine sediment metagenome</name>
    <dbReference type="NCBI Taxonomy" id="412755"/>
    <lineage>
        <taxon>unclassified sequences</taxon>
        <taxon>metagenomes</taxon>
        <taxon>ecological metagenomes</taxon>
    </lineage>
</organism>
<evidence type="ECO:0000313" key="1">
    <source>
        <dbReference type="EMBL" id="KKM90374.1"/>
    </source>
</evidence>
<protein>
    <submittedName>
        <fullName evidence="1">Uncharacterized protein</fullName>
    </submittedName>
</protein>
<reference evidence="1" key="1">
    <citation type="journal article" date="2015" name="Nature">
        <title>Complex archaea that bridge the gap between prokaryotes and eukaryotes.</title>
        <authorList>
            <person name="Spang A."/>
            <person name="Saw J.H."/>
            <person name="Jorgensen S.L."/>
            <person name="Zaremba-Niedzwiedzka K."/>
            <person name="Martijn J."/>
            <person name="Lind A.E."/>
            <person name="van Eijk R."/>
            <person name="Schleper C."/>
            <person name="Guy L."/>
            <person name="Ettema T.J."/>
        </authorList>
    </citation>
    <scope>NUCLEOTIDE SEQUENCE</scope>
</reference>
<dbReference type="EMBL" id="LAZR01006680">
    <property type="protein sequence ID" value="KKM90374.1"/>
    <property type="molecule type" value="Genomic_DNA"/>
</dbReference>
<name>A0A0F9L6I7_9ZZZZ</name>
<dbReference type="AlphaFoldDB" id="A0A0F9L6I7"/>
<sequence length="75" mass="8142">MRFIHEIDDKCQCCGSLNGSRAELTIVCHNGEIVEFEGEPKYIKEALADALDCLTGLLEAAAPPPTPAGKPREEE</sequence>
<proteinExistence type="predicted"/>